<feature type="transmembrane region" description="Helical" evidence="14">
    <location>
        <begin position="226"/>
        <end position="259"/>
    </location>
</feature>
<feature type="transmembrane region" description="Helical" evidence="14">
    <location>
        <begin position="43"/>
        <end position="71"/>
    </location>
</feature>
<dbReference type="Proteomes" id="UP000602076">
    <property type="component" value="Unassembled WGS sequence"/>
</dbReference>
<keyword evidence="4 14" id="KW-0812">Transmembrane</keyword>
<sequence length="822" mass="91494">MARLEHNTMNSMADINLSYNEDYAKKWIGGLFRKLDTFFIQRGVILVLIGFLLGRALILSQLAPFAIPFFASVYLLQKNKAPYALVGLIAGAATLHVTNAAIIFAASIIFMMLYKIREPSIAQQYKIVPAYVFLSFGLTSFAMHYLVERKLLLYDGLMMGVEAGLAFILTLIFLQCIPLIFAPKRSRTLRTEEVVSLTILIASILTGTIGWSLYDLSFEHILSRYLVLIFALSAGAAIGSTVGVVTGLIFSLASVATLFQMSLLAFAGLLGGLLKEGRKIGTAAGLLVATVLIGLYGEGTANLSIAMYESLVAIGLFLLTPAVLLEKISKFIPGTTEFSNEQQKYMRKVRDVTSHRVAQFSNVFKALSDSFTQIDEWNKEVDEEKEFDYFLSNITGKTCQSCHKKDRCWVQNFHTTYEGMKELAAELSYNDRVVSTQTEREWKYCHRFPRVVDAISQELTFYQADQKLKKQVKESRKLVAEQLRGVSEVMDEFAKEIQKERKNHHMQEEQILEAITDFGLQLHSVEIYNLEKGSIDIDISLPYFKGGGECEKLIAPMLSDILGETIVVALEDIESQPGMCFANFRSTQKFVVTTGVAHAAKGGGLISGDSYSLMELGAGKYAMAISDGMGNGERAKMESSETLELLQKILLSGIDEKVAIKSINSILSLRTTDEIFSTLDLALIDLHDAKAKFLKVCSTPSFIKRGDRVFKIESSNLPIGFLDGVDVEVVSEQLKAEDLLIMMSDGILEGAKNVENVEFWMKRKIKDLKTDKPQEVADLILEEVIRTRGDISDDMTVVVAKIKHNTPRWSAIPVSSFRKKAQ</sequence>
<dbReference type="PANTHER" id="PTHR43156:SF2">
    <property type="entry name" value="STAGE II SPORULATION PROTEIN E"/>
    <property type="match status" value="1"/>
</dbReference>
<evidence type="ECO:0000313" key="16">
    <source>
        <dbReference type="EMBL" id="MBD3108980.1"/>
    </source>
</evidence>
<evidence type="ECO:0000256" key="11">
    <source>
        <dbReference type="ARBA" id="ARBA00048336"/>
    </source>
</evidence>
<evidence type="ECO:0000256" key="8">
    <source>
        <dbReference type="ARBA" id="ARBA00022989"/>
    </source>
</evidence>
<keyword evidence="5 16" id="KW-0378">Hydrolase</keyword>
<keyword evidence="17" id="KW-1185">Reference proteome</keyword>
<name>A0A927HAR9_9BACI</name>
<dbReference type="InterPro" id="IPR001932">
    <property type="entry name" value="PPM-type_phosphatase-like_dom"/>
</dbReference>
<feature type="transmembrane region" description="Helical" evidence="14">
    <location>
        <begin position="159"/>
        <end position="182"/>
    </location>
</feature>
<comment type="function">
    <text evidence="12">Normally needed for pro-sigma E processing during sporulation but can be bypassed in vegetative cells. Activates SpoIIAA by dephosphorylation.</text>
</comment>
<evidence type="ECO:0000256" key="2">
    <source>
        <dbReference type="ARBA" id="ARBA00013081"/>
    </source>
</evidence>
<keyword evidence="8 14" id="KW-1133">Transmembrane helix</keyword>
<dbReference type="FunFam" id="3.60.40.10:FF:000100">
    <property type="entry name" value="Stage II sporulation protein E"/>
    <property type="match status" value="1"/>
</dbReference>
<feature type="transmembrane region" description="Helical" evidence="14">
    <location>
        <begin position="280"/>
        <end position="297"/>
    </location>
</feature>
<dbReference type="Pfam" id="PF07228">
    <property type="entry name" value="SpoIIE"/>
    <property type="match status" value="1"/>
</dbReference>
<dbReference type="EC" id="3.1.3.16" evidence="2"/>
<keyword evidence="9 14" id="KW-0472">Membrane</keyword>
<proteinExistence type="predicted"/>
<evidence type="ECO:0000256" key="13">
    <source>
        <dbReference type="ARBA" id="ARBA00074959"/>
    </source>
</evidence>
<dbReference type="GO" id="GO:0004722">
    <property type="term" value="F:protein serine/threonine phosphatase activity"/>
    <property type="evidence" value="ECO:0007669"/>
    <property type="project" value="UniProtKB-EC"/>
</dbReference>
<evidence type="ECO:0000256" key="6">
    <source>
        <dbReference type="ARBA" id="ARBA00022912"/>
    </source>
</evidence>
<feature type="transmembrane region" description="Helical" evidence="14">
    <location>
        <begin position="194"/>
        <end position="214"/>
    </location>
</feature>
<dbReference type="PROSITE" id="PS51746">
    <property type="entry name" value="PPM_2"/>
    <property type="match status" value="1"/>
</dbReference>
<keyword evidence="3" id="KW-1003">Cell membrane</keyword>
<dbReference type="InterPro" id="IPR036457">
    <property type="entry name" value="PPM-type-like_dom_sf"/>
</dbReference>
<dbReference type="RefSeq" id="WP_190998516.1">
    <property type="nucleotide sequence ID" value="NZ_JACXSI010000025.1"/>
</dbReference>
<evidence type="ECO:0000256" key="3">
    <source>
        <dbReference type="ARBA" id="ARBA00022475"/>
    </source>
</evidence>
<evidence type="ECO:0000313" key="17">
    <source>
        <dbReference type="Proteomes" id="UP000602076"/>
    </source>
</evidence>
<dbReference type="EMBL" id="JACXSI010000025">
    <property type="protein sequence ID" value="MBD3108980.1"/>
    <property type="molecule type" value="Genomic_DNA"/>
</dbReference>
<dbReference type="GO" id="GO:0030435">
    <property type="term" value="P:sporulation resulting in formation of a cellular spore"/>
    <property type="evidence" value="ECO:0007669"/>
    <property type="project" value="UniProtKB-KW"/>
</dbReference>
<feature type="transmembrane region" description="Helical" evidence="14">
    <location>
        <begin position="303"/>
        <end position="325"/>
    </location>
</feature>
<accession>A0A927HAR9</accession>
<reference evidence="16" key="1">
    <citation type="submission" date="2020-09" db="EMBL/GenBank/DDBJ databases">
        <title>Bacillus faecalis sp. nov., a moderately halophilic bacterium isolated from cow faeces.</title>
        <authorList>
            <person name="Jiang L."/>
            <person name="Lee J."/>
        </authorList>
    </citation>
    <scope>NUCLEOTIDE SEQUENCE</scope>
    <source>
        <strain evidence="16">AGMB 02131</strain>
    </source>
</reference>
<dbReference type="Gene3D" id="3.60.40.10">
    <property type="entry name" value="PPM-type phosphatase domain"/>
    <property type="match status" value="1"/>
</dbReference>
<dbReference type="NCBIfam" id="TIGR02865">
    <property type="entry name" value="spore_II_E"/>
    <property type="match status" value="1"/>
</dbReference>
<organism evidence="16 17">
    <name type="scientific">Peribacillus faecalis</name>
    <dbReference type="NCBI Taxonomy" id="2772559"/>
    <lineage>
        <taxon>Bacteria</taxon>
        <taxon>Bacillati</taxon>
        <taxon>Bacillota</taxon>
        <taxon>Bacilli</taxon>
        <taxon>Bacillales</taxon>
        <taxon>Bacillaceae</taxon>
        <taxon>Peribacillus</taxon>
    </lineage>
</organism>
<evidence type="ECO:0000256" key="14">
    <source>
        <dbReference type="SAM" id="Phobius"/>
    </source>
</evidence>
<dbReference type="SMART" id="SM00331">
    <property type="entry name" value="PP2C_SIG"/>
    <property type="match status" value="1"/>
</dbReference>
<comment type="subcellular location">
    <subcellularLocation>
        <location evidence="1">Cell membrane</location>
        <topology evidence="1">Multi-pass membrane protein</topology>
    </subcellularLocation>
</comment>
<dbReference type="InterPro" id="IPR052016">
    <property type="entry name" value="Bact_Sigma-Reg"/>
</dbReference>
<dbReference type="PANTHER" id="PTHR43156">
    <property type="entry name" value="STAGE II SPORULATION PROTEIN E-RELATED"/>
    <property type="match status" value="1"/>
</dbReference>
<comment type="caution">
    <text evidence="16">The sequence shown here is derived from an EMBL/GenBank/DDBJ whole genome shotgun (WGS) entry which is preliminary data.</text>
</comment>
<evidence type="ECO:0000256" key="7">
    <source>
        <dbReference type="ARBA" id="ARBA00022969"/>
    </source>
</evidence>
<dbReference type="GO" id="GO:0005886">
    <property type="term" value="C:plasma membrane"/>
    <property type="evidence" value="ECO:0007669"/>
    <property type="project" value="UniProtKB-SubCell"/>
</dbReference>
<gene>
    <name evidence="16" type="primary">spoIIE</name>
    <name evidence="16" type="ORF">IEO70_11475</name>
</gene>
<evidence type="ECO:0000256" key="1">
    <source>
        <dbReference type="ARBA" id="ARBA00004651"/>
    </source>
</evidence>
<comment type="catalytic activity">
    <reaction evidence="11">
        <text>O-phospho-L-threonyl-[protein] + H2O = L-threonyl-[protein] + phosphate</text>
        <dbReference type="Rhea" id="RHEA:47004"/>
        <dbReference type="Rhea" id="RHEA-COMP:11060"/>
        <dbReference type="Rhea" id="RHEA-COMP:11605"/>
        <dbReference type="ChEBI" id="CHEBI:15377"/>
        <dbReference type="ChEBI" id="CHEBI:30013"/>
        <dbReference type="ChEBI" id="CHEBI:43474"/>
        <dbReference type="ChEBI" id="CHEBI:61977"/>
        <dbReference type="EC" id="3.1.3.16"/>
    </reaction>
</comment>
<evidence type="ECO:0000256" key="12">
    <source>
        <dbReference type="ARBA" id="ARBA00058752"/>
    </source>
</evidence>
<feature type="transmembrane region" description="Helical" evidence="14">
    <location>
        <begin position="128"/>
        <end position="147"/>
    </location>
</feature>
<keyword evidence="7" id="KW-0749">Sporulation</keyword>
<comment type="catalytic activity">
    <reaction evidence="10">
        <text>O-phospho-L-seryl-[protein] + H2O = L-seryl-[protein] + phosphate</text>
        <dbReference type="Rhea" id="RHEA:20629"/>
        <dbReference type="Rhea" id="RHEA-COMP:9863"/>
        <dbReference type="Rhea" id="RHEA-COMP:11604"/>
        <dbReference type="ChEBI" id="CHEBI:15377"/>
        <dbReference type="ChEBI" id="CHEBI:29999"/>
        <dbReference type="ChEBI" id="CHEBI:43474"/>
        <dbReference type="ChEBI" id="CHEBI:83421"/>
        <dbReference type="EC" id="3.1.3.16"/>
    </reaction>
</comment>
<dbReference type="Pfam" id="PF19732">
    <property type="entry name" value="SpoIIE_N"/>
    <property type="match status" value="1"/>
</dbReference>
<evidence type="ECO:0000256" key="4">
    <source>
        <dbReference type="ARBA" id="ARBA00022692"/>
    </source>
</evidence>
<dbReference type="InterPro" id="IPR045768">
    <property type="entry name" value="SpoIIE_N"/>
</dbReference>
<keyword evidence="6" id="KW-0904">Protein phosphatase</keyword>
<evidence type="ECO:0000259" key="15">
    <source>
        <dbReference type="PROSITE" id="PS51746"/>
    </source>
</evidence>
<evidence type="ECO:0000256" key="10">
    <source>
        <dbReference type="ARBA" id="ARBA00047761"/>
    </source>
</evidence>
<feature type="transmembrane region" description="Helical" evidence="14">
    <location>
        <begin position="83"/>
        <end position="116"/>
    </location>
</feature>
<feature type="domain" description="PPM-type phosphatase" evidence="15">
    <location>
        <begin position="593"/>
        <end position="802"/>
    </location>
</feature>
<protein>
    <recommendedName>
        <fullName evidence="13">Stage II sporulation protein E</fullName>
        <ecNumber evidence="2">3.1.3.16</ecNumber>
    </recommendedName>
</protein>
<dbReference type="AlphaFoldDB" id="A0A927HAR9"/>
<evidence type="ECO:0000256" key="5">
    <source>
        <dbReference type="ARBA" id="ARBA00022801"/>
    </source>
</evidence>
<dbReference type="SMART" id="SM00332">
    <property type="entry name" value="PP2Cc"/>
    <property type="match status" value="1"/>
</dbReference>
<evidence type="ECO:0000256" key="9">
    <source>
        <dbReference type="ARBA" id="ARBA00023136"/>
    </source>
</evidence>
<dbReference type="SUPFAM" id="SSF81606">
    <property type="entry name" value="PP2C-like"/>
    <property type="match status" value="1"/>
</dbReference>
<dbReference type="InterPro" id="IPR014221">
    <property type="entry name" value="SpoII_E"/>
</dbReference>